<gene>
    <name evidence="6" type="ORF">IXB28_08410</name>
</gene>
<keyword evidence="3" id="KW-0479">Metal-binding</keyword>
<comment type="subcellular location">
    <subcellularLocation>
        <location evidence="1">Cell envelope</location>
    </subcellularLocation>
</comment>
<dbReference type="PANTHER" id="PTHR42953:SF1">
    <property type="entry name" value="METAL-BINDING PROTEIN HI_0362-RELATED"/>
    <property type="match status" value="1"/>
</dbReference>
<comment type="similarity">
    <text evidence="5">Belongs to the bacterial solute-binding protein 9 family.</text>
</comment>
<dbReference type="InterPro" id="IPR050492">
    <property type="entry name" value="Bact_metal-bind_prot9"/>
</dbReference>
<comment type="caution">
    <text evidence="6">The sequence shown here is derived from an EMBL/GenBank/DDBJ whole genome shotgun (WGS) entry which is preliminary data.</text>
</comment>
<evidence type="ECO:0000313" key="7">
    <source>
        <dbReference type="Proteomes" id="UP001196661"/>
    </source>
</evidence>
<evidence type="ECO:0000256" key="5">
    <source>
        <dbReference type="RuleBase" id="RU003512"/>
    </source>
</evidence>
<dbReference type="InterPro" id="IPR006127">
    <property type="entry name" value="ZnuA-like"/>
</dbReference>
<keyword evidence="4" id="KW-0732">Signal</keyword>
<evidence type="ECO:0000256" key="3">
    <source>
        <dbReference type="ARBA" id="ARBA00022723"/>
    </source>
</evidence>
<protein>
    <submittedName>
        <fullName evidence="6">Zinc ABC transporter substrate-binding protein</fullName>
    </submittedName>
</protein>
<evidence type="ECO:0000256" key="4">
    <source>
        <dbReference type="ARBA" id="ARBA00022729"/>
    </source>
</evidence>
<dbReference type="InterPro" id="IPR006129">
    <property type="entry name" value="AdhesinB"/>
</dbReference>
<dbReference type="SUPFAM" id="SSF53807">
    <property type="entry name" value="Helical backbone' metal receptor"/>
    <property type="match status" value="1"/>
</dbReference>
<keyword evidence="7" id="KW-1185">Reference proteome</keyword>
<organism evidence="6 7">
    <name type="scientific">Leptothoe kymatousa TAU-MAC 1615</name>
    <dbReference type="NCBI Taxonomy" id="2364775"/>
    <lineage>
        <taxon>Bacteria</taxon>
        <taxon>Bacillati</taxon>
        <taxon>Cyanobacteriota</taxon>
        <taxon>Cyanophyceae</taxon>
        <taxon>Nodosilineales</taxon>
        <taxon>Cymatolegaceae</taxon>
        <taxon>Leptothoe</taxon>
        <taxon>Leptothoe kymatousa</taxon>
    </lineage>
</organism>
<accession>A0ABS5Y4D8</accession>
<dbReference type="EMBL" id="JADOER010000006">
    <property type="protein sequence ID" value="MBT9312224.1"/>
    <property type="molecule type" value="Genomic_DNA"/>
</dbReference>
<dbReference type="PRINTS" id="PR00690">
    <property type="entry name" value="ADHESNFAMILY"/>
</dbReference>
<evidence type="ECO:0000256" key="1">
    <source>
        <dbReference type="ARBA" id="ARBA00004196"/>
    </source>
</evidence>
<keyword evidence="2 5" id="KW-0813">Transport</keyword>
<dbReference type="RefSeq" id="WP_215618124.1">
    <property type="nucleotide sequence ID" value="NZ_JADOER010000006.1"/>
</dbReference>
<dbReference type="Pfam" id="PF01297">
    <property type="entry name" value="ZnuA"/>
    <property type="match status" value="1"/>
</dbReference>
<name>A0ABS5Y4D8_9CYAN</name>
<dbReference type="InterPro" id="IPR006128">
    <property type="entry name" value="Lipoprotein_PsaA-like"/>
</dbReference>
<dbReference type="Gene3D" id="3.40.50.1980">
    <property type="entry name" value="Nitrogenase molybdenum iron protein domain"/>
    <property type="match status" value="2"/>
</dbReference>
<proteinExistence type="inferred from homology"/>
<dbReference type="PRINTS" id="PR00691">
    <property type="entry name" value="ADHESINB"/>
</dbReference>
<evidence type="ECO:0000313" key="6">
    <source>
        <dbReference type="EMBL" id="MBT9312224.1"/>
    </source>
</evidence>
<reference evidence="6 7" key="1">
    <citation type="journal article" date="2021" name="Mar. Drugs">
        <title>Genome Reduction and Secondary Metabolism of the Marine Sponge-Associated Cyanobacterium Leptothoe.</title>
        <authorList>
            <person name="Konstantinou D."/>
            <person name="Popin R.V."/>
            <person name="Fewer D.P."/>
            <person name="Sivonen K."/>
            <person name="Gkelis S."/>
        </authorList>
    </citation>
    <scope>NUCLEOTIDE SEQUENCE [LARGE SCALE GENOMIC DNA]</scope>
    <source>
        <strain evidence="6 7">TAU-MAC 1615</strain>
    </source>
</reference>
<sequence length="330" mass="34692">MEQYFSQGHGVVSGALALLIGLAGCTGSAPTTNQPEAATAPKDGVVDASQVDVIASYSVICDIAAQIVADAAQLNCLIPSDQDPHTYQAKPSDREAIDTADLVFYAGLNFEPAIIDMATASDSEAPKIALHDEAVQQLIEVVDDGEVSPDPHIWHDIENGLAMVNIIRDNLVAVDPDNADAYSQNAEQLADELQTLDAWIPEQIATIPASQRRLITTHDAMGYYAQAYGLTVEGTLLGMSTEEQPTATQVNVLAKSIRDKAIPTIFAELTADDRVLKTVAGEAGVSISEKVLLADGLGPAGTPQGTYTGMLVYNTCTIVEGLGGKCAPTP</sequence>
<dbReference type="Proteomes" id="UP001196661">
    <property type="component" value="Unassembled WGS sequence"/>
</dbReference>
<dbReference type="PANTHER" id="PTHR42953">
    <property type="entry name" value="HIGH-AFFINITY ZINC UPTAKE SYSTEM PROTEIN ZNUA-RELATED"/>
    <property type="match status" value="1"/>
</dbReference>
<evidence type="ECO:0000256" key="2">
    <source>
        <dbReference type="ARBA" id="ARBA00022448"/>
    </source>
</evidence>